<accession>A0A3E0VAU7</accession>
<dbReference type="EMBL" id="NBXA01000050">
    <property type="protein sequence ID" value="RFA06755.1"/>
    <property type="molecule type" value="Genomic_DNA"/>
</dbReference>
<gene>
    <name evidence="1" type="ORF">B7R21_18430</name>
</gene>
<protein>
    <submittedName>
        <fullName evidence="1">Uncharacterized protein</fullName>
    </submittedName>
</protein>
<comment type="caution">
    <text evidence="1">The sequence shown here is derived from an EMBL/GenBank/DDBJ whole genome shotgun (WGS) entry which is preliminary data.</text>
</comment>
<evidence type="ECO:0000313" key="1">
    <source>
        <dbReference type="EMBL" id="RFA06755.1"/>
    </source>
</evidence>
<organism evidence="1 2">
    <name type="scientific">Subtercola boreus</name>
    <dbReference type="NCBI Taxonomy" id="120213"/>
    <lineage>
        <taxon>Bacteria</taxon>
        <taxon>Bacillati</taxon>
        <taxon>Actinomycetota</taxon>
        <taxon>Actinomycetes</taxon>
        <taxon>Micrococcales</taxon>
        <taxon>Microbacteriaceae</taxon>
        <taxon>Subtercola</taxon>
    </lineage>
</organism>
<name>A0A3E0VAU7_9MICO</name>
<dbReference type="AlphaFoldDB" id="A0A3E0VAU7"/>
<reference evidence="1 2" key="1">
    <citation type="submission" date="2017-04" db="EMBL/GenBank/DDBJ databases">
        <title>Comparative genome analysis of Subtercola boreus.</title>
        <authorList>
            <person name="Cho Y.-J."/>
            <person name="Cho A."/>
            <person name="Kim O.-S."/>
            <person name="Lee J.-I."/>
        </authorList>
    </citation>
    <scope>NUCLEOTIDE SEQUENCE [LARGE SCALE GENOMIC DNA]</scope>
    <source>
        <strain evidence="1 2">P27444</strain>
    </source>
</reference>
<sequence>MADCCAGAITIKDRERGANVYAKVLDEDARPRRFRTGLVVALSVMTAYVTRLILNRRNSQPDTTKPPAIGRPGRKNTVAAKTIAEDLYAGGLQGEDLYKAMWDWHDQTGIETRDMYTHYQTLRHHNQPIR</sequence>
<evidence type="ECO:0000313" key="2">
    <source>
        <dbReference type="Proteomes" id="UP000256709"/>
    </source>
</evidence>
<proteinExistence type="predicted"/>
<dbReference type="Proteomes" id="UP000256709">
    <property type="component" value="Unassembled WGS sequence"/>
</dbReference>